<reference evidence="1 2" key="1">
    <citation type="journal article" date="2024" name="G3 (Bethesda)">
        <title>Genome assembly of Hibiscus sabdariffa L. provides insights into metabolisms of medicinal natural products.</title>
        <authorList>
            <person name="Kim T."/>
        </authorList>
    </citation>
    <scope>NUCLEOTIDE SEQUENCE [LARGE SCALE GENOMIC DNA]</scope>
    <source>
        <strain evidence="1">TK-2024</strain>
        <tissue evidence="1">Old leaves</tissue>
    </source>
</reference>
<proteinExistence type="predicted"/>
<dbReference type="Proteomes" id="UP001396334">
    <property type="component" value="Unassembled WGS sequence"/>
</dbReference>
<keyword evidence="2" id="KW-1185">Reference proteome</keyword>
<organism evidence="1 2">
    <name type="scientific">Hibiscus sabdariffa</name>
    <name type="common">roselle</name>
    <dbReference type="NCBI Taxonomy" id="183260"/>
    <lineage>
        <taxon>Eukaryota</taxon>
        <taxon>Viridiplantae</taxon>
        <taxon>Streptophyta</taxon>
        <taxon>Embryophyta</taxon>
        <taxon>Tracheophyta</taxon>
        <taxon>Spermatophyta</taxon>
        <taxon>Magnoliopsida</taxon>
        <taxon>eudicotyledons</taxon>
        <taxon>Gunneridae</taxon>
        <taxon>Pentapetalae</taxon>
        <taxon>rosids</taxon>
        <taxon>malvids</taxon>
        <taxon>Malvales</taxon>
        <taxon>Malvaceae</taxon>
        <taxon>Malvoideae</taxon>
        <taxon>Hibiscus</taxon>
    </lineage>
</organism>
<comment type="caution">
    <text evidence="1">The sequence shown here is derived from an EMBL/GenBank/DDBJ whole genome shotgun (WGS) entry which is preliminary data.</text>
</comment>
<gene>
    <name evidence="1" type="ORF">V6N11_053163</name>
</gene>
<dbReference type="EMBL" id="JBBPBN010000001">
    <property type="protein sequence ID" value="KAK9047316.1"/>
    <property type="molecule type" value="Genomic_DNA"/>
</dbReference>
<evidence type="ECO:0000313" key="2">
    <source>
        <dbReference type="Proteomes" id="UP001396334"/>
    </source>
</evidence>
<evidence type="ECO:0000313" key="1">
    <source>
        <dbReference type="EMBL" id="KAK9047316.1"/>
    </source>
</evidence>
<protein>
    <submittedName>
        <fullName evidence="1">Uncharacterized protein</fullName>
    </submittedName>
</protein>
<accession>A0ABR2UCN3</accession>
<sequence>MEVDVGDARELPLAGRDLDALMTRLALPKTEKERRSSSSKKSFSGNSLTTLPYIKSLTESYAIPEPVAVTFTVGFLAAIDTSSSFLNRERVAFASTWKPVSVIEKIDFISAPVIVPVFLRESWFLGHLSNLVLKQRDNFLIKHPDIPGPRNSFFLIA</sequence>
<name>A0ABR2UCN3_9ROSI</name>